<dbReference type="PROSITE" id="PS00455">
    <property type="entry name" value="AMP_BINDING"/>
    <property type="match status" value="1"/>
</dbReference>
<dbReference type="InterPro" id="IPR023213">
    <property type="entry name" value="CAT-like_dom_sf"/>
</dbReference>
<dbReference type="PANTHER" id="PTHR45527">
    <property type="entry name" value="NONRIBOSOMAL PEPTIDE SYNTHETASE"/>
    <property type="match status" value="1"/>
</dbReference>
<dbReference type="GO" id="GO:0031177">
    <property type="term" value="F:phosphopantetheine binding"/>
    <property type="evidence" value="ECO:0007669"/>
    <property type="project" value="InterPro"/>
</dbReference>
<dbReference type="PANTHER" id="PTHR45527:SF1">
    <property type="entry name" value="FATTY ACID SYNTHASE"/>
    <property type="match status" value="1"/>
</dbReference>
<dbReference type="InterPro" id="IPR029058">
    <property type="entry name" value="AB_hydrolase_fold"/>
</dbReference>
<dbReference type="Pfam" id="PF00501">
    <property type="entry name" value="AMP-binding"/>
    <property type="match status" value="1"/>
</dbReference>
<dbReference type="CDD" id="cd05930">
    <property type="entry name" value="A_NRPS"/>
    <property type="match status" value="1"/>
</dbReference>
<dbReference type="InterPro" id="IPR000873">
    <property type="entry name" value="AMP-dep_synth/lig_dom"/>
</dbReference>
<dbReference type="GO" id="GO:0044550">
    <property type="term" value="P:secondary metabolite biosynthetic process"/>
    <property type="evidence" value="ECO:0007669"/>
    <property type="project" value="TreeGrafter"/>
</dbReference>
<dbReference type="GO" id="GO:0008610">
    <property type="term" value="P:lipid biosynthetic process"/>
    <property type="evidence" value="ECO:0007669"/>
    <property type="project" value="UniProtKB-ARBA"/>
</dbReference>
<dbReference type="RefSeq" id="WP_264323040.1">
    <property type="nucleotide sequence ID" value="NZ_JADEXQ010000001.1"/>
</dbReference>
<dbReference type="InterPro" id="IPR001031">
    <property type="entry name" value="Thioesterase"/>
</dbReference>
<dbReference type="PROSITE" id="PS00012">
    <property type="entry name" value="PHOSPHOPANTETHEINE"/>
    <property type="match status" value="1"/>
</dbReference>
<reference evidence="5" key="1">
    <citation type="submission" date="2020-10" db="EMBL/GenBank/DDBJ databases">
        <authorList>
            <person name="Castelo-Branco R."/>
            <person name="Eusebio N."/>
            <person name="Adriana R."/>
            <person name="Vieira A."/>
            <person name="Brugerolle De Fraissinette N."/>
            <person name="Rezende De Castro R."/>
            <person name="Schneider M.P."/>
            <person name="Vasconcelos V."/>
            <person name="Leao P.N."/>
        </authorList>
    </citation>
    <scope>NUCLEOTIDE SEQUENCE</scope>
    <source>
        <strain evidence="5">LEGE 11480</strain>
    </source>
</reference>
<gene>
    <name evidence="5" type="ORF">IQ266_00450</name>
</gene>
<evidence type="ECO:0000256" key="3">
    <source>
        <dbReference type="ARBA" id="ARBA00022553"/>
    </source>
</evidence>
<dbReference type="Gene3D" id="3.40.50.1820">
    <property type="entry name" value="alpha/beta hydrolase"/>
    <property type="match status" value="1"/>
</dbReference>
<organism evidence="5 6">
    <name type="scientific">Romeriopsis navalis LEGE 11480</name>
    <dbReference type="NCBI Taxonomy" id="2777977"/>
    <lineage>
        <taxon>Bacteria</taxon>
        <taxon>Bacillati</taxon>
        <taxon>Cyanobacteriota</taxon>
        <taxon>Cyanophyceae</taxon>
        <taxon>Leptolyngbyales</taxon>
        <taxon>Leptolyngbyaceae</taxon>
        <taxon>Romeriopsis</taxon>
        <taxon>Romeriopsis navalis</taxon>
    </lineage>
</organism>
<dbReference type="Gene3D" id="3.30.559.30">
    <property type="entry name" value="Nonribosomal peptide synthetase, condensation domain"/>
    <property type="match status" value="1"/>
</dbReference>
<dbReference type="Pfam" id="PF00550">
    <property type="entry name" value="PP-binding"/>
    <property type="match status" value="1"/>
</dbReference>
<dbReference type="Pfam" id="PF13193">
    <property type="entry name" value="AMP-binding_C"/>
    <property type="match status" value="1"/>
</dbReference>
<dbReference type="InterPro" id="IPR001242">
    <property type="entry name" value="Condensation_dom"/>
</dbReference>
<dbReference type="InterPro" id="IPR036736">
    <property type="entry name" value="ACP-like_sf"/>
</dbReference>
<dbReference type="FunFam" id="1.10.1200.10:FF:000016">
    <property type="entry name" value="Non-ribosomal peptide synthase"/>
    <property type="match status" value="1"/>
</dbReference>
<dbReference type="GO" id="GO:0003824">
    <property type="term" value="F:catalytic activity"/>
    <property type="evidence" value="ECO:0007669"/>
    <property type="project" value="InterPro"/>
</dbReference>
<dbReference type="SMART" id="SM00823">
    <property type="entry name" value="PKS_PP"/>
    <property type="match status" value="1"/>
</dbReference>
<dbReference type="InterPro" id="IPR025110">
    <property type="entry name" value="AMP-bd_C"/>
</dbReference>
<dbReference type="GO" id="GO:0043041">
    <property type="term" value="P:amino acid activation for nonribosomal peptide biosynthetic process"/>
    <property type="evidence" value="ECO:0007669"/>
    <property type="project" value="TreeGrafter"/>
</dbReference>
<proteinExistence type="predicted"/>
<dbReference type="Gene3D" id="2.30.38.10">
    <property type="entry name" value="Luciferase, Domain 3"/>
    <property type="match status" value="1"/>
</dbReference>
<dbReference type="EMBL" id="JADEXQ010000001">
    <property type="protein sequence ID" value="MBE9028223.1"/>
    <property type="molecule type" value="Genomic_DNA"/>
</dbReference>
<dbReference type="Gene3D" id="1.10.1200.10">
    <property type="entry name" value="ACP-like"/>
    <property type="match status" value="1"/>
</dbReference>
<keyword evidence="6" id="KW-1185">Reference proteome</keyword>
<keyword evidence="2" id="KW-0596">Phosphopantetheine</keyword>
<comment type="cofactor">
    <cofactor evidence="1">
        <name>pantetheine 4'-phosphate</name>
        <dbReference type="ChEBI" id="CHEBI:47942"/>
    </cofactor>
</comment>
<dbReference type="GO" id="GO:0072330">
    <property type="term" value="P:monocarboxylic acid biosynthetic process"/>
    <property type="evidence" value="ECO:0007669"/>
    <property type="project" value="UniProtKB-ARBA"/>
</dbReference>
<accession>A0A928VI64</accession>
<dbReference type="SUPFAM" id="SSF47336">
    <property type="entry name" value="ACP-like"/>
    <property type="match status" value="1"/>
</dbReference>
<dbReference type="Pfam" id="PF00975">
    <property type="entry name" value="Thioesterase"/>
    <property type="match status" value="1"/>
</dbReference>
<evidence type="ECO:0000256" key="2">
    <source>
        <dbReference type="ARBA" id="ARBA00022450"/>
    </source>
</evidence>
<keyword evidence="3" id="KW-0597">Phosphoprotein</keyword>
<dbReference type="InterPro" id="IPR020845">
    <property type="entry name" value="AMP-binding_CS"/>
</dbReference>
<sequence>MLGISLPQLRRPARSEIDVTLDAPAPRQVRYPLSPMQQGMLFHSLYQPQSGTDIEQIICTLNETVQVEYFVQAWQQILVRYDSLRTTITDVATLHPQQVVHPQLATPFEQQNWCDDSPMQQAEKLELLLASDRLQGFDLLNPAAILLRLRLIQLDVAKFKFIWTFHHLLLDGRSITQILQEVFALYDALRRAAHLPLPIVRPYQDYIAWQQQQNFCDAQPFWQDLLQGFNCATPLLPIQAMGETAVEPGHQNIAISLSSAQTAALQEYAAAIQVTPNTIIQGVWGILLSRYSGKQDVVFGTVRACRKTPIEGVDSMVGLLINTLPVRVQPQPDLSVREYLQALRAQHVAVRPYEQTPLMQIQTWSEIPGGTALLESLVLFENYQINEQLQQADAAWADRHVEFREQPSFPLVLMAAMGKALQLKVSYDQTRFDRPSMERLLGHLQMLLTSLLDHADPLEHPDLRLAALTWLTTAETEQLLVQWNQTDRSYASERLLHELFEQQVSQNPAAVALVYGDQQMTYGELNQRSNQLAQYLVRQGLSSGEAVGVYLDRGFELVIALFAVLKAGGAYVPFEPTYPDARVQWIMDSLALRYMIAAPQYQAKLVPLTSQLAQFQQLVLLDLAATQMPGVFDFERYAAENLTRRTSATSRAYIIFTSGSTGTPKGVVVNHQSVTNLIDWVNREFEISATDRALFITSVCFDLSVYDMFGLLAAGGSLQIASNAEIQDPHALIRLLQTAPITFWNSAPPMLQQLVPLLKRRQTKRRQPAKASHWLEELDRRQIERRQVAGSNSQLRLIFLSGDWVPISLPDFLKDQFPDAQVVALGGATEATVWSNFYVIDQIDARWNSIPYGKPIQNSQYYILDEQLRPCPIGVTGELYIGGDCLAVGYTDVAKTEAQFIPYPFGHGPTDRLYRTGDLARFFPDGNIEFLGRIDHQVKIRGFRIELGEIATVLMRHPDIETAIVLAQDLPIGDRYDPCLVAYVVLKAGIKPAEDTTVWSLTEFLNHELPNFLREYLPGYMIPHTISAIHQIPLTSNGKLDRQALQPVQLIGKSCSIYRPPTTLLEHQLVEIWSNILGIATIGCDDNFFDLGGHSLLAVELIAQIEAVFDHQLSLSVVFRAPTVSAMAQLLKSDTIEYLTGAMIPVNRGAPDRTPLFLCQFYDEIAPYLPPDLPVYGLDAGIFDIRQPQDHICRYAKDYVVKIRAVQPEGPYYLGGYCFGGYLALEIAQQLKQQGQVVDLVVLLESYGPNIPFYQSGLTLPTMGLLLASVKRRWREKQRLKRLTRCSEMRLPNDVVIPREPVQAAVRHYPLGEYDGEVLLLSGDTSHLGSRFLPRLGWGQTFTGKCTIKTLDGGHMTLLESPYIQQVVASIDAAMRSRTT</sequence>
<evidence type="ECO:0000313" key="5">
    <source>
        <dbReference type="EMBL" id="MBE9028223.1"/>
    </source>
</evidence>
<dbReference type="PROSITE" id="PS50075">
    <property type="entry name" value="CARRIER"/>
    <property type="match status" value="1"/>
</dbReference>
<dbReference type="Pfam" id="PF00668">
    <property type="entry name" value="Condensation"/>
    <property type="match status" value="1"/>
</dbReference>
<comment type="caution">
    <text evidence="5">The sequence shown here is derived from an EMBL/GenBank/DDBJ whole genome shotgun (WGS) entry which is preliminary data.</text>
</comment>
<evidence type="ECO:0000259" key="4">
    <source>
        <dbReference type="PROSITE" id="PS50075"/>
    </source>
</evidence>
<evidence type="ECO:0000313" key="6">
    <source>
        <dbReference type="Proteomes" id="UP000625316"/>
    </source>
</evidence>
<dbReference type="GO" id="GO:0005737">
    <property type="term" value="C:cytoplasm"/>
    <property type="evidence" value="ECO:0007669"/>
    <property type="project" value="TreeGrafter"/>
</dbReference>
<dbReference type="FunFam" id="3.40.50.980:FF:000001">
    <property type="entry name" value="Non-ribosomal peptide synthetase"/>
    <property type="match status" value="1"/>
</dbReference>
<dbReference type="SUPFAM" id="SSF52777">
    <property type="entry name" value="CoA-dependent acyltransferases"/>
    <property type="match status" value="2"/>
</dbReference>
<dbReference type="SUPFAM" id="SSF53474">
    <property type="entry name" value="alpha/beta-Hydrolases"/>
    <property type="match status" value="1"/>
</dbReference>
<dbReference type="InterPro" id="IPR010071">
    <property type="entry name" value="AA_adenyl_dom"/>
</dbReference>
<dbReference type="InterPro" id="IPR020806">
    <property type="entry name" value="PKS_PP-bd"/>
</dbReference>
<dbReference type="InterPro" id="IPR006162">
    <property type="entry name" value="Ppantetheine_attach_site"/>
</dbReference>
<dbReference type="Gene3D" id="3.30.300.30">
    <property type="match status" value="1"/>
</dbReference>
<dbReference type="Proteomes" id="UP000625316">
    <property type="component" value="Unassembled WGS sequence"/>
</dbReference>
<feature type="domain" description="Carrier" evidence="4">
    <location>
        <begin position="1060"/>
        <end position="1135"/>
    </location>
</feature>
<evidence type="ECO:0000256" key="1">
    <source>
        <dbReference type="ARBA" id="ARBA00001957"/>
    </source>
</evidence>
<dbReference type="InterPro" id="IPR045851">
    <property type="entry name" value="AMP-bd_C_sf"/>
</dbReference>
<dbReference type="Gene3D" id="3.40.50.980">
    <property type="match status" value="2"/>
</dbReference>
<dbReference type="NCBIfam" id="TIGR01733">
    <property type="entry name" value="AA-adenyl-dom"/>
    <property type="match status" value="1"/>
</dbReference>
<name>A0A928VI64_9CYAN</name>
<dbReference type="InterPro" id="IPR009081">
    <property type="entry name" value="PP-bd_ACP"/>
</dbReference>
<dbReference type="SUPFAM" id="SSF56801">
    <property type="entry name" value="Acetyl-CoA synthetase-like"/>
    <property type="match status" value="1"/>
</dbReference>
<protein>
    <submittedName>
        <fullName evidence="5">Amino acid adenylation domain-containing protein</fullName>
    </submittedName>
</protein>
<dbReference type="Gene3D" id="3.30.559.10">
    <property type="entry name" value="Chloramphenicol acetyltransferase-like domain"/>
    <property type="match status" value="1"/>
</dbReference>